<evidence type="ECO:0000313" key="2">
    <source>
        <dbReference type="EMBL" id="KAK3316756.1"/>
    </source>
</evidence>
<dbReference type="Pfam" id="PF20183">
    <property type="entry name" value="DUF6546"/>
    <property type="match status" value="1"/>
</dbReference>
<dbReference type="AlphaFoldDB" id="A0AAE0M2D4"/>
<dbReference type="EMBL" id="JAUEDM010000005">
    <property type="protein sequence ID" value="KAK3316756.1"/>
    <property type="molecule type" value="Genomic_DNA"/>
</dbReference>
<dbReference type="InterPro" id="IPR046676">
    <property type="entry name" value="DUF6546"/>
</dbReference>
<feature type="domain" description="DUF6546" evidence="1">
    <location>
        <begin position="301"/>
        <end position="452"/>
    </location>
</feature>
<comment type="caution">
    <text evidence="2">The sequence shown here is derived from an EMBL/GenBank/DDBJ whole genome shotgun (WGS) entry which is preliminary data.</text>
</comment>
<accession>A0AAE0M2D4</accession>
<sequence>MSWGTLPAELRQMILEFLTPTYLEMFGSERPLCPGQLLEDLDKSTSRVLQRRLYVKRIHLRISLAEYDCTGCRQEEDEKSQKKNNAIFTKAITDLLTVLSKWPETKRQEHPKTPASERGIYLDTSTFAPSDCRHRFRDLWLQPDYPIWFTLDAYADNDLDFPAERERAAQLQAEEPFHDPSHGWKNGHQGPVALGARKRVTETLTLSGKGSTLPVVNLVTSLAIRRQSTRAIKTDSAKKLLDVFPNLHHFTHEPWHAATAERQQIFERDYLSLLQTLPRRLPHLQALTLFQDNSPPFGPTENKRNQQNTLVRPNTSSLTKLYASFLVDAYDFFHGFGALPPQLDELQTWDALKRLCLTSPWLRPTIATGQRQQVLARAGRAATLMPRLERMVLWNGGEGFVYIVMYNRAGYYGGSPPTLVLVSSFRSARHHDFSPDVVAVWSEVPRRRAAAAAAAGEVVDGGDLQVSVWNFPNSRYEGATTGFGETLDVVWGDLVVDVVHGITALCMELRRTS</sequence>
<organism evidence="2 3">
    <name type="scientific">Apodospora peruviana</name>
    <dbReference type="NCBI Taxonomy" id="516989"/>
    <lineage>
        <taxon>Eukaryota</taxon>
        <taxon>Fungi</taxon>
        <taxon>Dikarya</taxon>
        <taxon>Ascomycota</taxon>
        <taxon>Pezizomycotina</taxon>
        <taxon>Sordariomycetes</taxon>
        <taxon>Sordariomycetidae</taxon>
        <taxon>Sordariales</taxon>
        <taxon>Lasiosphaeriaceae</taxon>
        <taxon>Apodospora</taxon>
    </lineage>
</organism>
<evidence type="ECO:0000259" key="1">
    <source>
        <dbReference type="Pfam" id="PF20183"/>
    </source>
</evidence>
<reference evidence="2" key="2">
    <citation type="submission" date="2023-06" db="EMBL/GenBank/DDBJ databases">
        <authorList>
            <consortium name="Lawrence Berkeley National Laboratory"/>
            <person name="Haridas S."/>
            <person name="Hensen N."/>
            <person name="Bonometti L."/>
            <person name="Westerberg I."/>
            <person name="Brannstrom I.O."/>
            <person name="Guillou S."/>
            <person name="Cros-Aarteil S."/>
            <person name="Calhoun S."/>
            <person name="Kuo A."/>
            <person name="Mondo S."/>
            <person name="Pangilinan J."/>
            <person name="Riley R."/>
            <person name="Labutti K."/>
            <person name="Andreopoulos B."/>
            <person name="Lipzen A."/>
            <person name="Chen C."/>
            <person name="Yanf M."/>
            <person name="Daum C."/>
            <person name="Ng V."/>
            <person name="Clum A."/>
            <person name="Steindorff A."/>
            <person name="Ohm R."/>
            <person name="Martin F."/>
            <person name="Silar P."/>
            <person name="Natvig D."/>
            <person name="Lalanne C."/>
            <person name="Gautier V."/>
            <person name="Ament-Velasquez S.L."/>
            <person name="Kruys A."/>
            <person name="Hutchinson M.I."/>
            <person name="Powell A.J."/>
            <person name="Barry K."/>
            <person name="Miller A.N."/>
            <person name="Grigoriev I.V."/>
            <person name="Debuchy R."/>
            <person name="Gladieux P."/>
            <person name="Thoren M.H."/>
            <person name="Johannesson H."/>
        </authorList>
    </citation>
    <scope>NUCLEOTIDE SEQUENCE</scope>
    <source>
        <strain evidence="2">CBS 118394</strain>
    </source>
</reference>
<evidence type="ECO:0000313" key="3">
    <source>
        <dbReference type="Proteomes" id="UP001283341"/>
    </source>
</evidence>
<gene>
    <name evidence="2" type="ORF">B0H66DRAFT_641543</name>
</gene>
<name>A0AAE0M2D4_9PEZI</name>
<proteinExistence type="predicted"/>
<keyword evidence="3" id="KW-1185">Reference proteome</keyword>
<dbReference type="Proteomes" id="UP001283341">
    <property type="component" value="Unassembled WGS sequence"/>
</dbReference>
<protein>
    <recommendedName>
        <fullName evidence="1">DUF6546 domain-containing protein</fullName>
    </recommendedName>
</protein>
<reference evidence="2" key="1">
    <citation type="journal article" date="2023" name="Mol. Phylogenet. Evol.">
        <title>Genome-scale phylogeny and comparative genomics of the fungal order Sordariales.</title>
        <authorList>
            <person name="Hensen N."/>
            <person name="Bonometti L."/>
            <person name="Westerberg I."/>
            <person name="Brannstrom I.O."/>
            <person name="Guillou S."/>
            <person name="Cros-Aarteil S."/>
            <person name="Calhoun S."/>
            <person name="Haridas S."/>
            <person name="Kuo A."/>
            <person name="Mondo S."/>
            <person name="Pangilinan J."/>
            <person name="Riley R."/>
            <person name="LaButti K."/>
            <person name="Andreopoulos B."/>
            <person name="Lipzen A."/>
            <person name="Chen C."/>
            <person name="Yan M."/>
            <person name="Daum C."/>
            <person name="Ng V."/>
            <person name="Clum A."/>
            <person name="Steindorff A."/>
            <person name="Ohm R.A."/>
            <person name="Martin F."/>
            <person name="Silar P."/>
            <person name="Natvig D.O."/>
            <person name="Lalanne C."/>
            <person name="Gautier V."/>
            <person name="Ament-Velasquez S.L."/>
            <person name="Kruys A."/>
            <person name="Hutchinson M.I."/>
            <person name="Powell A.J."/>
            <person name="Barry K."/>
            <person name="Miller A.N."/>
            <person name="Grigoriev I.V."/>
            <person name="Debuchy R."/>
            <person name="Gladieux P."/>
            <person name="Hiltunen Thoren M."/>
            <person name="Johannesson H."/>
        </authorList>
    </citation>
    <scope>NUCLEOTIDE SEQUENCE</scope>
    <source>
        <strain evidence="2">CBS 118394</strain>
    </source>
</reference>